<dbReference type="EMBL" id="VSSQ01030965">
    <property type="protein sequence ID" value="MPM81684.1"/>
    <property type="molecule type" value="Genomic_DNA"/>
</dbReference>
<proteinExistence type="predicted"/>
<reference evidence="1" key="1">
    <citation type="submission" date="2019-08" db="EMBL/GenBank/DDBJ databases">
        <authorList>
            <person name="Kucharzyk K."/>
            <person name="Murdoch R.W."/>
            <person name="Higgins S."/>
            <person name="Loffler F."/>
        </authorList>
    </citation>
    <scope>NUCLEOTIDE SEQUENCE</scope>
</reference>
<accession>A0A645CXM7</accession>
<protein>
    <submittedName>
        <fullName evidence="1">Uncharacterized protein</fullName>
    </submittedName>
</protein>
<evidence type="ECO:0000313" key="1">
    <source>
        <dbReference type="EMBL" id="MPM81684.1"/>
    </source>
</evidence>
<gene>
    <name evidence="1" type="ORF">SDC9_128741</name>
</gene>
<name>A0A645CXM7_9ZZZZ</name>
<comment type="caution">
    <text evidence="1">The sequence shown here is derived from an EMBL/GenBank/DDBJ whole genome shotgun (WGS) entry which is preliminary data.</text>
</comment>
<sequence length="87" mass="10557">MSFINSLVGVYCNTTEWNDLFTKNKNQLQVAWTNPDPIRFYLLDRRSVFTKKLIKKNDQIMLYKKTFLFIFKEKRIQKIFDSEDILI</sequence>
<dbReference type="AlphaFoldDB" id="A0A645CXM7"/>
<organism evidence="1">
    <name type="scientific">bioreactor metagenome</name>
    <dbReference type="NCBI Taxonomy" id="1076179"/>
    <lineage>
        <taxon>unclassified sequences</taxon>
        <taxon>metagenomes</taxon>
        <taxon>ecological metagenomes</taxon>
    </lineage>
</organism>